<dbReference type="AlphaFoldDB" id="A0A841D9P8"/>
<reference evidence="3 4" key="1">
    <citation type="submission" date="2020-08" db="EMBL/GenBank/DDBJ databases">
        <title>Genomic Encyclopedia of Type Strains, Phase III (KMG-III): the genomes of soil and plant-associated and newly described type strains.</title>
        <authorList>
            <person name="Whitman W."/>
        </authorList>
    </citation>
    <scope>NUCLEOTIDE SEQUENCE [LARGE SCALE GENOMIC DNA]</scope>
    <source>
        <strain evidence="3 4">CECT 3303</strain>
    </source>
</reference>
<comment type="caution">
    <text evidence="3">The sequence shown here is derived from an EMBL/GenBank/DDBJ whole genome shotgun (WGS) entry which is preliminary data.</text>
</comment>
<evidence type="ECO:0008006" key="5">
    <source>
        <dbReference type="Google" id="ProtNLM"/>
    </source>
</evidence>
<dbReference type="EMBL" id="JACHJJ010000016">
    <property type="protein sequence ID" value="MBB5965357.1"/>
    <property type="molecule type" value="Genomic_DNA"/>
</dbReference>
<organism evidence="3 4">
    <name type="scientific">Planomonospora venezuelensis</name>
    <dbReference type="NCBI Taxonomy" id="1999"/>
    <lineage>
        <taxon>Bacteria</taxon>
        <taxon>Bacillati</taxon>
        <taxon>Actinomycetota</taxon>
        <taxon>Actinomycetes</taxon>
        <taxon>Streptosporangiales</taxon>
        <taxon>Streptosporangiaceae</taxon>
        <taxon>Planomonospora</taxon>
    </lineage>
</organism>
<feature type="region of interest" description="Disordered" evidence="1">
    <location>
        <begin position="32"/>
        <end position="52"/>
    </location>
</feature>
<gene>
    <name evidence="3" type="ORF">FHS22_004645</name>
</gene>
<dbReference type="Proteomes" id="UP000562352">
    <property type="component" value="Unassembled WGS sequence"/>
</dbReference>
<dbReference type="RefSeq" id="WP_184944673.1">
    <property type="nucleotide sequence ID" value="NZ_BAAAWZ010000001.1"/>
</dbReference>
<evidence type="ECO:0000313" key="4">
    <source>
        <dbReference type="Proteomes" id="UP000562352"/>
    </source>
</evidence>
<feature type="signal peptide" evidence="2">
    <location>
        <begin position="1"/>
        <end position="24"/>
    </location>
</feature>
<protein>
    <recommendedName>
        <fullName evidence="5">Lipoprotein</fullName>
    </recommendedName>
</protein>
<accession>A0A841D9P8</accession>
<dbReference type="PROSITE" id="PS51257">
    <property type="entry name" value="PROKAR_LIPOPROTEIN"/>
    <property type="match status" value="1"/>
</dbReference>
<proteinExistence type="predicted"/>
<keyword evidence="4" id="KW-1185">Reference proteome</keyword>
<evidence type="ECO:0000256" key="2">
    <source>
        <dbReference type="SAM" id="SignalP"/>
    </source>
</evidence>
<sequence length="186" mass="19497">MRMTRIVTVAALALAVAGCQFGSAAEEVPKERVELTSSASEAPAAKATAPPDKVVAGREGALDNHRFRVEVVQFIRRDRFVNLTFTATVTKGNGGLGWGVHNAFSAVPQQHPTVDGVFLVDTRNAKKHLVALDSEGACVCSRIGSLFLKEGESAAFSATFAAPPADVTSMDVHIPNVGTLADVPLG</sequence>
<name>A0A841D9P8_PLAVE</name>
<evidence type="ECO:0000313" key="3">
    <source>
        <dbReference type="EMBL" id="MBB5965357.1"/>
    </source>
</evidence>
<feature type="chain" id="PRO_5032357797" description="Lipoprotein" evidence="2">
    <location>
        <begin position="25"/>
        <end position="186"/>
    </location>
</feature>
<keyword evidence="2" id="KW-0732">Signal</keyword>
<feature type="compositionally biased region" description="Low complexity" evidence="1">
    <location>
        <begin position="36"/>
        <end position="52"/>
    </location>
</feature>
<evidence type="ECO:0000256" key="1">
    <source>
        <dbReference type="SAM" id="MobiDB-lite"/>
    </source>
</evidence>